<dbReference type="EMBL" id="CM039426">
    <property type="protein sequence ID" value="KAI4357782.1"/>
    <property type="molecule type" value="Genomic_DNA"/>
</dbReference>
<keyword evidence="2" id="KW-1185">Reference proteome</keyword>
<accession>A0ACB9QCS6</accession>
<gene>
    <name evidence="1" type="ORF">L6164_001708</name>
</gene>
<name>A0ACB9QCS6_BAUVA</name>
<comment type="caution">
    <text evidence="1">The sequence shown here is derived from an EMBL/GenBank/DDBJ whole genome shotgun (WGS) entry which is preliminary data.</text>
</comment>
<organism evidence="1 2">
    <name type="scientific">Bauhinia variegata</name>
    <name type="common">Purple orchid tree</name>
    <name type="synonym">Phanera variegata</name>
    <dbReference type="NCBI Taxonomy" id="167791"/>
    <lineage>
        <taxon>Eukaryota</taxon>
        <taxon>Viridiplantae</taxon>
        <taxon>Streptophyta</taxon>
        <taxon>Embryophyta</taxon>
        <taxon>Tracheophyta</taxon>
        <taxon>Spermatophyta</taxon>
        <taxon>Magnoliopsida</taxon>
        <taxon>eudicotyledons</taxon>
        <taxon>Gunneridae</taxon>
        <taxon>Pentapetalae</taxon>
        <taxon>rosids</taxon>
        <taxon>fabids</taxon>
        <taxon>Fabales</taxon>
        <taxon>Fabaceae</taxon>
        <taxon>Cercidoideae</taxon>
        <taxon>Cercideae</taxon>
        <taxon>Bauhiniinae</taxon>
        <taxon>Bauhinia</taxon>
    </lineage>
</organism>
<reference evidence="1 2" key="1">
    <citation type="journal article" date="2022" name="DNA Res.">
        <title>Chromosomal-level genome assembly of the orchid tree Bauhinia variegata (Leguminosae; Cercidoideae) supports the allotetraploid origin hypothesis of Bauhinia.</title>
        <authorList>
            <person name="Zhong Y."/>
            <person name="Chen Y."/>
            <person name="Zheng D."/>
            <person name="Pang J."/>
            <person name="Liu Y."/>
            <person name="Luo S."/>
            <person name="Meng S."/>
            <person name="Qian L."/>
            <person name="Wei D."/>
            <person name="Dai S."/>
            <person name="Zhou R."/>
        </authorList>
    </citation>
    <scope>NUCLEOTIDE SEQUENCE [LARGE SCALE GENOMIC DNA]</scope>
    <source>
        <strain evidence="1">BV-YZ2020</strain>
    </source>
</reference>
<dbReference type="Proteomes" id="UP000828941">
    <property type="component" value="Chromosome 1"/>
</dbReference>
<sequence>MAPSSLLRFLVICYFSFILLAKSPRKNYGGCPLDYYNCWEFGNSDTYNSRCGLNIRGCDKLRAEEVQLGNRNWYEIIAADLPNEPYSIIVQDKELQEPLLSTICNASFNYDLPLLPGSTILPLEIANIIILYKCNRTPNLKLSYSFLSHSCPDYDIHYIPSQDDQNLYDSFNSCSKIHLPVDPTFFQEQDLDPFDFLSSKIHIQVNLSKECVQCYKTADICIPDKGRFHCRKDFRDNKLGGALMSATEVVFALGVLLFFVLSYYRFDLAPLWKNVSKAHHDFEAFLKNGGSAMKPSIRRSELGSAPLSGAGESFDRGSKQ</sequence>
<proteinExistence type="predicted"/>
<protein>
    <submittedName>
        <fullName evidence="1">Uncharacterized protein</fullName>
    </submittedName>
</protein>
<evidence type="ECO:0000313" key="2">
    <source>
        <dbReference type="Proteomes" id="UP000828941"/>
    </source>
</evidence>
<evidence type="ECO:0000313" key="1">
    <source>
        <dbReference type="EMBL" id="KAI4357782.1"/>
    </source>
</evidence>